<evidence type="ECO:0000256" key="4">
    <source>
        <dbReference type="ARBA" id="ARBA00022475"/>
    </source>
</evidence>
<dbReference type="GO" id="GO:0046872">
    <property type="term" value="F:metal ion binding"/>
    <property type="evidence" value="ECO:0007669"/>
    <property type="project" value="UniProtKB-KW"/>
</dbReference>
<keyword evidence="3" id="KW-0813">Transport</keyword>
<evidence type="ECO:0000256" key="6">
    <source>
        <dbReference type="ARBA" id="ARBA00022692"/>
    </source>
</evidence>
<proteinExistence type="inferred from homology"/>
<protein>
    <submittedName>
        <fullName evidence="15">Cytochrome b</fullName>
    </submittedName>
</protein>
<keyword evidence="4" id="KW-1003">Cell membrane</keyword>
<dbReference type="GO" id="GO:0020037">
    <property type="term" value="F:heme binding"/>
    <property type="evidence" value="ECO:0007669"/>
    <property type="project" value="TreeGrafter"/>
</dbReference>
<keyword evidence="5" id="KW-0349">Heme</keyword>
<feature type="transmembrane region" description="Helical" evidence="13">
    <location>
        <begin position="16"/>
        <end position="35"/>
    </location>
</feature>
<evidence type="ECO:0000259" key="14">
    <source>
        <dbReference type="Pfam" id="PF01292"/>
    </source>
</evidence>
<dbReference type="Proteomes" id="UP000516018">
    <property type="component" value="Chromosome"/>
</dbReference>
<dbReference type="AlphaFoldDB" id="A0A7H0FYU0"/>
<evidence type="ECO:0000256" key="3">
    <source>
        <dbReference type="ARBA" id="ARBA00022448"/>
    </source>
</evidence>
<feature type="transmembrane region" description="Helical" evidence="13">
    <location>
        <begin position="47"/>
        <end position="68"/>
    </location>
</feature>
<evidence type="ECO:0000256" key="12">
    <source>
        <dbReference type="ARBA" id="ARBA00037975"/>
    </source>
</evidence>
<comment type="similarity">
    <text evidence="12">Belongs to the cytochrome b561 family.</text>
</comment>
<feature type="transmembrane region" description="Helical" evidence="13">
    <location>
        <begin position="146"/>
        <end position="167"/>
    </location>
</feature>
<keyword evidence="7" id="KW-0479">Metal-binding</keyword>
<evidence type="ECO:0000256" key="9">
    <source>
        <dbReference type="ARBA" id="ARBA00022989"/>
    </source>
</evidence>
<evidence type="ECO:0000256" key="8">
    <source>
        <dbReference type="ARBA" id="ARBA00022982"/>
    </source>
</evidence>
<dbReference type="KEGG" id="lsx:H8B22_02980"/>
<accession>A0A7H0FYU0</accession>
<evidence type="ECO:0000256" key="2">
    <source>
        <dbReference type="ARBA" id="ARBA00004651"/>
    </source>
</evidence>
<evidence type="ECO:0000313" key="16">
    <source>
        <dbReference type="Proteomes" id="UP000516018"/>
    </source>
</evidence>
<gene>
    <name evidence="15" type="ORF">H8B22_02980</name>
</gene>
<dbReference type="PANTHER" id="PTHR30529">
    <property type="entry name" value="CYTOCHROME B561"/>
    <property type="match status" value="1"/>
</dbReference>
<feature type="domain" description="Cytochrome b561 bacterial/Ni-hydrogenase" evidence="14">
    <location>
        <begin position="9"/>
        <end position="179"/>
    </location>
</feature>
<organism evidence="15 16">
    <name type="scientific">Agrilutibacter terrestris</name>
    <dbReference type="NCBI Taxonomy" id="2865112"/>
    <lineage>
        <taxon>Bacteria</taxon>
        <taxon>Pseudomonadati</taxon>
        <taxon>Pseudomonadota</taxon>
        <taxon>Gammaproteobacteria</taxon>
        <taxon>Lysobacterales</taxon>
        <taxon>Lysobacteraceae</taxon>
        <taxon>Agrilutibacter</taxon>
    </lineage>
</organism>
<keyword evidence="8" id="KW-0249">Electron transport</keyword>
<dbReference type="GO" id="GO:0009055">
    <property type="term" value="F:electron transfer activity"/>
    <property type="evidence" value="ECO:0007669"/>
    <property type="project" value="InterPro"/>
</dbReference>
<comment type="cofactor">
    <cofactor evidence="1">
        <name>heme b</name>
        <dbReference type="ChEBI" id="CHEBI:60344"/>
    </cofactor>
</comment>
<evidence type="ECO:0000256" key="1">
    <source>
        <dbReference type="ARBA" id="ARBA00001970"/>
    </source>
</evidence>
<dbReference type="SUPFAM" id="SSF81342">
    <property type="entry name" value="Transmembrane di-heme cytochromes"/>
    <property type="match status" value="1"/>
</dbReference>
<dbReference type="GO" id="GO:0022904">
    <property type="term" value="P:respiratory electron transport chain"/>
    <property type="evidence" value="ECO:0007669"/>
    <property type="project" value="InterPro"/>
</dbReference>
<keyword evidence="11 13" id="KW-0472">Membrane</keyword>
<evidence type="ECO:0000256" key="11">
    <source>
        <dbReference type="ARBA" id="ARBA00023136"/>
    </source>
</evidence>
<feature type="transmembrane region" description="Helical" evidence="13">
    <location>
        <begin position="88"/>
        <end position="110"/>
    </location>
</feature>
<dbReference type="EMBL" id="CP060820">
    <property type="protein sequence ID" value="QNP41206.1"/>
    <property type="molecule type" value="Genomic_DNA"/>
</dbReference>
<sequence length="202" mass="22819">MTWKNTNDRWGSVSQLLHWLIVLMILGLGTVGLVMTEMRNSPDKIQIYLLHKSFGLTVLALITLRLLWRLYAGAPRPVPGTPHWQERIATLTHGALYALVFAMPLSGWVLNSAAGFPLRWFELFNLPPIAAKSESLHELAEQVHEWLFWTLIALALVHAAAAIYHHVFQRDATLARMLPRGWLRAPATSPTPPLTEEHRDVA</sequence>
<keyword evidence="16" id="KW-1185">Reference proteome</keyword>
<dbReference type="Pfam" id="PF01292">
    <property type="entry name" value="Ni_hydr_CYTB"/>
    <property type="match status" value="1"/>
</dbReference>
<dbReference type="RefSeq" id="WP_187712642.1">
    <property type="nucleotide sequence ID" value="NZ_CP060820.1"/>
</dbReference>
<dbReference type="InterPro" id="IPR052168">
    <property type="entry name" value="Cytochrome_b561_oxidase"/>
</dbReference>
<evidence type="ECO:0000256" key="13">
    <source>
        <dbReference type="SAM" id="Phobius"/>
    </source>
</evidence>
<reference evidence="15 16" key="1">
    <citation type="submission" date="2020-08" db="EMBL/GenBank/DDBJ databases">
        <title>Lysobacter sp. II4 sp. nov., isolated from soil.</title>
        <authorList>
            <person name="Woo C.Y."/>
            <person name="Kim J."/>
        </authorList>
    </citation>
    <scope>NUCLEOTIDE SEQUENCE [LARGE SCALE GENOMIC DNA]</scope>
    <source>
        <strain evidence="15 16">II4</strain>
    </source>
</reference>
<dbReference type="InterPro" id="IPR016174">
    <property type="entry name" value="Di-haem_cyt_TM"/>
</dbReference>
<dbReference type="Gene3D" id="1.20.950.20">
    <property type="entry name" value="Transmembrane di-heme cytochromes, Chain C"/>
    <property type="match status" value="1"/>
</dbReference>
<keyword evidence="10" id="KW-0408">Iron</keyword>
<dbReference type="GO" id="GO:0005886">
    <property type="term" value="C:plasma membrane"/>
    <property type="evidence" value="ECO:0007669"/>
    <property type="project" value="UniProtKB-SubCell"/>
</dbReference>
<keyword evidence="9 13" id="KW-1133">Transmembrane helix</keyword>
<comment type="subcellular location">
    <subcellularLocation>
        <location evidence="2">Cell membrane</location>
        <topology evidence="2">Multi-pass membrane protein</topology>
    </subcellularLocation>
</comment>
<dbReference type="InterPro" id="IPR011577">
    <property type="entry name" value="Cyt_b561_bac/Ni-Hgenase"/>
</dbReference>
<evidence type="ECO:0000256" key="5">
    <source>
        <dbReference type="ARBA" id="ARBA00022617"/>
    </source>
</evidence>
<evidence type="ECO:0000313" key="15">
    <source>
        <dbReference type="EMBL" id="QNP41206.1"/>
    </source>
</evidence>
<dbReference type="PANTHER" id="PTHR30529:SF7">
    <property type="entry name" value="CYTOCHROME B561 BACTERIAL_NI-HYDROGENASE DOMAIN-CONTAINING PROTEIN"/>
    <property type="match status" value="1"/>
</dbReference>
<name>A0A7H0FYU0_9GAMM</name>
<evidence type="ECO:0000256" key="10">
    <source>
        <dbReference type="ARBA" id="ARBA00023004"/>
    </source>
</evidence>
<evidence type="ECO:0000256" key="7">
    <source>
        <dbReference type="ARBA" id="ARBA00022723"/>
    </source>
</evidence>
<keyword evidence="6 13" id="KW-0812">Transmembrane</keyword>